<reference evidence="1" key="1">
    <citation type="submission" date="2015-12" db="EMBL/GenBank/DDBJ databases">
        <title>Update maize B73 reference genome by single molecule sequencing technologies.</title>
        <authorList>
            <consortium name="Maize Genome Sequencing Project"/>
            <person name="Ware D."/>
        </authorList>
    </citation>
    <scope>NUCLEOTIDE SEQUENCE</scope>
    <source>
        <tissue evidence="1">Seedling</tissue>
    </source>
</reference>
<organism evidence="1">
    <name type="scientific">Zea mays</name>
    <name type="common">Maize</name>
    <dbReference type="NCBI Taxonomy" id="4577"/>
    <lineage>
        <taxon>Eukaryota</taxon>
        <taxon>Viridiplantae</taxon>
        <taxon>Streptophyta</taxon>
        <taxon>Embryophyta</taxon>
        <taxon>Tracheophyta</taxon>
        <taxon>Spermatophyta</taxon>
        <taxon>Magnoliopsida</taxon>
        <taxon>Liliopsida</taxon>
        <taxon>Poales</taxon>
        <taxon>Poaceae</taxon>
        <taxon>PACMAD clade</taxon>
        <taxon>Panicoideae</taxon>
        <taxon>Andropogonodae</taxon>
        <taxon>Andropogoneae</taxon>
        <taxon>Tripsacinae</taxon>
        <taxon>Zea</taxon>
    </lineage>
</organism>
<evidence type="ECO:0000313" key="1">
    <source>
        <dbReference type="EMBL" id="AQK69720.1"/>
    </source>
</evidence>
<gene>
    <name evidence="1" type="ORF">ZEAMMB73_Zm00001d015876</name>
</gene>
<dbReference type="InParanoid" id="A0A1D6H4G9"/>
<dbReference type="AlphaFoldDB" id="A0A1D6H4G9"/>
<accession>A0A1D6H4G9</accession>
<proteinExistence type="predicted"/>
<sequence length="151" mass="16318">MVHLTVCYPVGSGGVEPTRRDQDLYLNLDDGRSMRPSHGGGEASDGGCRYGGEAAAGDRGGVLGVGLPALPVAGHQFLPQGRHGRCCLLIADPPGLHQPTHGHQAAPWPPLGCRPHALRRHRRDNQMCYFSAYNPRLFPMVCLSMVERKSD</sequence>
<protein>
    <submittedName>
        <fullName evidence="1">Uncharacterized protein</fullName>
    </submittedName>
</protein>
<dbReference type="EMBL" id="CM000781">
    <property type="protein sequence ID" value="AQK69720.1"/>
    <property type="molecule type" value="Genomic_DNA"/>
</dbReference>
<name>A0A1D6H4G9_MAIZE</name>